<proteinExistence type="predicted"/>
<dbReference type="AlphaFoldDB" id="A0A812ZWD5"/>
<feature type="domain" description="ABC1 atypical kinase-like" evidence="1">
    <location>
        <begin position="2"/>
        <end position="114"/>
    </location>
</feature>
<accession>A0A812ZWD5</accession>
<evidence type="ECO:0000259" key="1">
    <source>
        <dbReference type="Pfam" id="PF03109"/>
    </source>
</evidence>
<dbReference type="SUPFAM" id="SSF56112">
    <property type="entry name" value="Protein kinase-like (PK-like)"/>
    <property type="match status" value="1"/>
</dbReference>
<evidence type="ECO:0000313" key="3">
    <source>
        <dbReference type="Proteomes" id="UP000601435"/>
    </source>
</evidence>
<gene>
    <name evidence="2" type="primary">adck1</name>
    <name evidence="2" type="ORF">SNEC2469_LOCUS25448</name>
</gene>
<protein>
    <submittedName>
        <fullName evidence="2">Adck1 protein</fullName>
    </submittedName>
</protein>
<keyword evidence="3" id="KW-1185">Reference proteome</keyword>
<dbReference type="Pfam" id="PF03109">
    <property type="entry name" value="ABC1"/>
    <property type="match status" value="1"/>
</dbReference>
<dbReference type="InterPro" id="IPR004147">
    <property type="entry name" value="ABC1_dom"/>
</dbReference>
<evidence type="ECO:0000313" key="2">
    <source>
        <dbReference type="EMBL" id="CAE7840464.1"/>
    </source>
</evidence>
<dbReference type="Proteomes" id="UP000601435">
    <property type="component" value="Unassembled WGS sequence"/>
</dbReference>
<comment type="caution">
    <text evidence="2">The sequence shown here is derived from an EMBL/GenBank/DDBJ whole genome shotgun (WGS) entry which is preliminary data.</text>
</comment>
<dbReference type="EMBL" id="CAJNJA010050220">
    <property type="protein sequence ID" value="CAE7840464.1"/>
    <property type="molecule type" value="Genomic_DNA"/>
</dbReference>
<sequence>MAPPARWEPIRAVLERDLGASVAEVFEDIDCEPLGAASIGQAHRVMWRGRPAVVKVQYPDAASMLWADFRCLELLLRLVNTEALVILRQVKQQFSVELDYTSEANHLQEVYSAFQ</sequence>
<feature type="non-terminal residue" evidence="2">
    <location>
        <position position="1"/>
    </location>
</feature>
<reference evidence="2" key="1">
    <citation type="submission" date="2021-02" db="EMBL/GenBank/DDBJ databases">
        <authorList>
            <person name="Dougan E. K."/>
            <person name="Rhodes N."/>
            <person name="Thang M."/>
            <person name="Chan C."/>
        </authorList>
    </citation>
    <scope>NUCLEOTIDE SEQUENCE</scope>
</reference>
<dbReference type="OrthoDB" id="427480at2759"/>
<dbReference type="InterPro" id="IPR051130">
    <property type="entry name" value="Mito_struct-func_regulator"/>
</dbReference>
<dbReference type="InterPro" id="IPR011009">
    <property type="entry name" value="Kinase-like_dom_sf"/>
</dbReference>
<organism evidence="2 3">
    <name type="scientific">Symbiodinium necroappetens</name>
    <dbReference type="NCBI Taxonomy" id="1628268"/>
    <lineage>
        <taxon>Eukaryota</taxon>
        <taxon>Sar</taxon>
        <taxon>Alveolata</taxon>
        <taxon>Dinophyceae</taxon>
        <taxon>Suessiales</taxon>
        <taxon>Symbiodiniaceae</taxon>
        <taxon>Symbiodinium</taxon>
    </lineage>
</organism>
<dbReference type="PANTHER" id="PTHR43173">
    <property type="entry name" value="ABC1 FAMILY PROTEIN"/>
    <property type="match status" value="1"/>
</dbReference>
<name>A0A812ZWD5_9DINO</name>
<dbReference type="PANTHER" id="PTHR43173:SF34">
    <property type="entry name" value="ABC1 ATYPICAL KINASE-LIKE DOMAIN-CONTAINING PROTEIN"/>
    <property type="match status" value="1"/>
</dbReference>